<proteinExistence type="predicted"/>
<evidence type="ECO:0000256" key="2">
    <source>
        <dbReference type="ARBA" id="ARBA00022475"/>
    </source>
</evidence>
<dbReference type="AlphaFoldDB" id="A0A3L8PXX8"/>
<keyword evidence="3 6" id="KW-0812">Transmembrane</keyword>
<evidence type="ECO:0000313" key="9">
    <source>
        <dbReference type="Proteomes" id="UP000281474"/>
    </source>
</evidence>
<reference evidence="8 9" key="1">
    <citation type="submission" date="2018-09" db="EMBL/GenBank/DDBJ databases">
        <title>Phylogeny of the Shewanellaceae, and recommendation for two new genera, Pseudoshewanella and Parashewanella.</title>
        <authorList>
            <person name="Wang G."/>
        </authorList>
    </citation>
    <scope>NUCLEOTIDE SEQUENCE [LARGE SCALE GENOMIC DNA]</scope>
    <source>
        <strain evidence="8 9">C51</strain>
    </source>
</reference>
<feature type="transmembrane region" description="Helical" evidence="6">
    <location>
        <begin position="392"/>
        <end position="411"/>
    </location>
</feature>
<dbReference type="GO" id="GO:0005886">
    <property type="term" value="C:plasma membrane"/>
    <property type="evidence" value="ECO:0007669"/>
    <property type="project" value="UniProtKB-SubCell"/>
</dbReference>
<evidence type="ECO:0000256" key="5">
    <source>
        <dbReference type="ARBA" id="ARBA00023136"/>
    </source>
</evidence>
<dbReference type="InterPro" id="IPR020846">
    <property type="entry name" value="MFS_dom"/>
</dbReference>
<feature type="transmembrane region" description="Helical" evidence="6">
    <location>
        <begin position="322"/>
        <end position="342"/>
    </location>
</feature>
<feature type="domain" description="Major facilitator superfamily (MFS) profile" evidence="7">
    <location>
        <begin position="24"/>
        <end position="416"/>
    </location>
</feature>
<feature type="transmembrane region" description="Helical" evidence="6">
    <location>
        <begin position="145"/>
        <end position="164"/>
    </location>
</feature>
<dbReference type="PROSITE" id="PS50850">
    <property type="entry name" value="MFS"/>
    <property type="match status" value="1"/>
</dbReference>
<keyword evidence="2" id="KW-1003">Cell membrane</keyword>
<dbReference type="EMBL" id="QZEI01000033">
    <property type="protein sequence ID" value="RLV59473.1"/>
    <property type="molecule type" value="Genomic_DNA"/>
</dbReference>
<evidence type="ECO:0000256" key="1">
    <source>
        <dbReference type="ARBA" id="ARBA00004651"/>
    </source>
</evidence>
<evidence type="ECO:0000256" key="6">
    <source>
        <dbReference type="SAM" id="Phobius"/>
    </source>
</evidence>
<feature type="transmembrane region" description="Helical" evidence="6">
    <location>
        <begin position="267"/>
        <end position="285"/>
    </location>
</feature>
<dbReference type="InterPro" id="IPR050189">
    <property type="entry name" value="MFS_Efflux_Transporters"/>
</dbReference>
<dbReference type="InterPro" id="IPR036259">
    <property type="entry name" value="MFS_trans_sf"/>
</dbReference>
<evidence type="ECO:0000256" key="4">
    <source>
        <dbReference type="ARBA" id="ARBA00022989"/>
    </source>
</evidence>
<dbReference type="SUPFAM" id="SSF103473">
    <property type="entry name" value="MFS general substrate transporter"/>
    <property type="match status" value="1"/>
</dbReference>
<feature type="transmembrane region" description="Helical" evidence="6">
    <location>
        <begin position="176"/>
        <end position="198"/>
    </location>
</feature>
<feature type="transmembrane region" description="Helical" evidence="6">
    <location>
        <begin position="20"/>
        <end position="41"/>
    </location>
</feature>
<dbReference type="PANTHER" id="PTHR43124">
    <property type="entry name" value="PURINE EFFLUX PUMP PBUE"/>
    <property type="match status" value="1"/>
</dbReference>
<protein>
    <submittedName>
        <fullName evidence="8">MFS transporter</fullName>
    </submittedName>
</protein>
<dbReference type="Proteomes" id="UP000281474">
    <property type="component" value="Unassembled WGS sequence"/>
</dbReference>
<keyword evidence="4 6" id="KW-1133">Transmembrane helix</keyword>
<comment type="subcellular location">
    <subcellularLocation>
        <location evidence="1">Cell membrane</location>
        <topology evidence="1">Multi-pass membrane protein</topology>
    </subcellularLocation>
</comment>
<feature type="transmembrane region" description="Helical" evidence="6">
    <location>
        <begin position="225"/>
        <end position="247"/>
    </location>
</feature>
<dbReference type="GO" id="GO:0022857">
    <property type="term" value="F:transmembrane transporter activity"/>
    <property type="evidence" value="ECO:0007669"/>
    <property type="project" value="InterPro"/>
</dbReference>
<dbReference type="InterPro" id="IPR011701">
    <property type="entry name" value="MFS"/>
</dbReference>
<dbReference type="CDD" id="cd06174">
    <property type="entry name" value="MFS"/>
    <property type="match status" value="1"/>
</dbReference>
<feature type="transmembrane region" description="Helical" evidence="6">
    <location>
        <begin position="354"/>
        <end position="380"/>
    </location>
</feature>
<gene>
    <name evidence="8" type="ORF">D5018_11850</name>
</gene>
<keyword evidence="9" id="KW-1185">Reference proteome</keyword>
<accession>A0A3L8PXX8</accession>
<name>A0A3L8PXX8_9GAMM</name>
<evidence type="ECO:0000259" key="7">
    <source>
        <dbReference type="PROSITE" id="PS50850"/>
    </source>
</evidence>
<keyword evidence="5 6" id="KW-0472">Membrane</keyword>
<dbReference type="OrthoDB" id="5291895at2"/>
<feature type="transmembrane region" description="Helical" evidence="6">
    <location>
        <begin position="297"/>
        <end position="316"/>
    </location>
</feature>
<sequence>MTALKLNAAYESKNITFKKAFAIVFLPFALAFILSCLFRTMNAVLMPTLLQLTKANPSELGLLNATYFLAYALFQIPLGTLLDNYGAKNVQSCLFVIGGLGLLLSGITNHIEVIAIGHALLGIGMSGGLMAAFKMIVQWFPSEKIPMLNGIMMTFGGAGILLSATPTDYLVTNLGWQALNIGFSLLAFIVTLIIFFIVPESKVATEKSSFSSQLKGISIIFKSNYFWTIALITAGVLPSFMAVHGLWIENWLQTVSNAKQSTIDDYLMLMGIAMTVSLLSTGFIARVAHFYQKPLENILAALVIVYIVIELMIISMHGRYEWIWWVLLSLVSQIFNLSYAALTQHFQKTHSGRANTALNVVVFTSVFLLQYLIGLIVTLSNQYLSLASSYKVSFMLPVVVQIICLGLSWVLRMKLAVKSSINNI</sequence>
<organism evidence="8 9">
    <name type="scientific">Parashewanella curva</name>
    <dbReference type="NCBI Taxonomy" id="2338552"/>
    <lineage>
        <taxon>Bacteria</taxon>
        <taxon>Pseudomonadati</taxon>
        <taxon>Pseudomonadota</taxon>
        <taxon>Gammaproteobacteria</taxon>
        <taxon>Alteromonadales</taxon>
        <taxon>Shewanellaceae</taxon>
        <taxon>Parashewanella</taxon>
    </lineage>
</organism>
<dbReference type="Gene3D" id="1.20.1250.20">
    <property type="entry name" value="MFS general substrate transporter like domains"/>
    <property type="match status" value="1"/>
</dbReference>
<evidence type="ECO:0000256" key="3">
    <source>
        <dbReference type="ARBA" id="ARBA00022692"/>
    </source>
</evidence>
<feature type="transmembrane region" description="Helical" evidence="6">
    <location>
        <begin position="61"/>
        <end position="82"/>
    </location>
</feature>
<dbReference type="RefSeq" id="WP_121839220.1">
    <property type="nucleotide sequence ID" value="NZ_ML014782.1"/>
</dbReference>
<feature type="transmembrane region" description="Helical" evidence="6">
    <location>
        <begin position="89"/>
        <end position="107"/>
    </location>
</feature>
<dbReference type="PANTHER" id="PTHR43124:SF3">
    <property type="entry name" value="CHLORAMPHENICOL EFFLUX PUMP RV0191"/>
    <property type="match status" value="1"/>
</dbReference>
<feature type="transmembrane region" description="Helical" evidence="6">
    <location>
        <begin position="113"/>
        <end position="133"/>
    </location>
</feature>
<comment type="caution">
    <text evidence="8">The sequence shown here is derived from an EMBL/GenBank/DDBJ whole genome shotgun (WGS) entry which is preliminary data.</text>
</comment>
<evidence type="ECO:0000313" key="8">
    <source>
        <dbReference type="EMBL" id="RLV59473.1"/>
    </source>
</evidence>
<dbReference type="Pfam" id="PF07690">
    <property type="entry name" value="MFS_1"/>
    <property type="match status" value="1"/>
</dbReference>